<evidence type="ECO:0000256" key="12">
    <source>
        <dbReference type="ARBA" id="ARBA00022692"/>
    </source>
</evidence>
<evidence type="ECO:0000256" key="6">
    <source>
        <dbReference type="ARBA" id="ARBA00010185"/>
    </source>
</evidence>
<keyword evidence="17" id="KW-0594">Phospholipid biosynthesis</keyword>
<dbReference type="PROSITE" id="PS01315">
    <property type="entry name" value="CDS"/>
    <property type="match status" value="1"/>
</dbReference>
<evidence type="ECO:0000256" key="13">
    <source>
        <dbReference type="ARBA" id="ARBA00022695"/>
    </source>
</evidence>
<evidence type="ECO:0000256" key="18">
    <source>
        <dbReference type="ARBA" id="ARBA00023264"/>
    </source>
</evidence>
<evidence type="ECO:0000256" key="5">
    <source>
        <dbReference type="ARBA" id="ARBA00009458"/>
    </source>
</evidence>
<dbReference type="RefSeq" id="WP_011389466.1">
    <property type="nucleotide sequence ID" value="NC_007643.1"/>
</dbReference>
<gene>
    <name evidence="21" type="ordered locus">Rru_A1591</name>
</gene>
<evidence type="ECO:0000256" key="9">
    <source>
        <dbReference type="ARBA" id="ARBA00022475"/>
    </source>
</evidence>
<evidence type="ECO:0000313" key="21">
    <source>
        <dbReference type="EMBL" id="ABC22391.1"/>
    </source>
</evidence>
<dbReference type="KEGG" id="rru:Rru_A1591"/>
<keyword evidence="18" id="KW-1208">Phospholipid metabolism</keyword>
<name>Q2RU04_RHORT</name>
<keyword evidence="16 20" id="KW-0472">Membrane</keyword>
<dbReference type="PROSITE" id="PS01258">
    <property type="entry name" value="BH2"/>
    <property type="match status" value="1"/>
</dbReference>
<sequence>MLKTRILSALVLAPPVLAAAFFGSPWFDALAALAGALMAWEWIRLCRGGFGLTGWTMAALMALTGALATRFPLDVLLGLALATPMIRLAMAGEDRLRGGMEEEGPWWITAGVPYLGLPLVALVWIRGEGGWETLFWLLAVVWATDIGAYACGRTLGGPLLAPRISPKKTWSGLLGGMGSAALAGWGLALAFGYAPPLWVILFAPGLAVIAQAGDLFESSMKRRFNVKDSSNLIPGHGGLLDRVDGLLAAAPPVACVVALQGGGIGLWQ</sequence>
<dbReference type="EnsemblBacteria" id="ABC22391">
    <property type="protein sequence ID" value="ABC22391"/>
    <property type="gene ID" value="Rru_A1591"/>
</dbReference>
<keyword evidence="22" id="KW-1185">Reference proteome</keyword>
<keyword evidence="9" id="KW-1003">Cell membrane</keyword>
<feature type="transmembrane region" description="Helical" evidence="20">
    <location>
        <begin position="133"/>
        <end position="151"/>
    </location>
</feature>
<protein>
    <recommendedName>
        <fullName evidence="8 19">Phosphatidate cytidylyltransferase</fullName>
        <ecNumber evidence="7 19">2.7.7.41</ecNumber>
    </recommendedName>
</protein>
<feature type="transmembrane region" description="Helical" evidence="20">
    <location>
        <begin position="197"/>
        <end position="216"/>
    </location>
</feature>
<evidence type="ECO:0000256" key="4">
    <source>
        <dbReference type="ARBA" id="ARBA00005189"/>
    </source>
</evidence>
<keyword evidence="14 20" id="KW-1133">Transmembrane helix</keyword>
<proteinExistence type="inferred from homology"/>
<dbReference type="AlphaFoldDB" id="Q2RU04"/>
<accession>Q2RU04</accession>
<evidence type="ECO:0000256" key="1">
    <source>
        <dbReference type="ARBA" id="ARBA00001698"/>
    </source>
</evidence>
<evidence type="ECO:0000256" key="14">
    <source>
        <dbReference type="ARBA" id="ARBA00022989"/>
    </source>
</evidence>
<dbReference type="HOGENOM" id="CLU_037294_1_1_5"/>
<organism evidence="21 22">
    <name type="scientific">Rhodospirillum rubrum (strain ATCC 11170 / ATH 1.1.1 / DSM 467 / LMG 4362 / NCIMB 8255 / S1)</name>
    <dbReference type="NCBI Taxonomy" id="269796"/>
    <lineage>
        <taxon>Bacteria</taxon>
        <taxon>Pseudomonadati</taxon>
        <taxon>Pseudomonadota</taxon>
        <taxon>Alphaproteobacteria</taxon>
        <taxon>Rhodospirillales</taxon>
        <taxon>Rhodospirillaceae</taxon>
        <taxon>Rhodospirillum</taxon>
    </lineage>
</organism>
<evidence type="ECO:0000256" key="2">
    <source>
        <dbReference type="ARBA" id="ARBA00004651"/>
    </source>
</evidence>
<dbReference type="PANTHER" id="PTHR46382">
    <property type="entry name" value="PHOSPHATIDATE CYTIDYLYLTRANSFERASE"/>
    <property type="match status" value="1"/>
</dbReference>
<dbReference type="Pfam" id="PF01148">
    <property type="entry name" value="CTP_transf_1"/>
    <property type="match status" value="1"/>
</dbReference>
<keyword evidence="11 19" id="KW-0808">Transferase</keyword>
<comment type="similarity">
    <text evidence="6 19">Belongs to the CDS family.</text>
</comment>
<comment type="subcellular location">
    <subcellularLocation>
        <location evidence="2">Cell membrane</location>
        <topology evidence="2">Multi-pass membrane protein</topology>
    </subcellularLocation>
</comment>
<dbReference type="Proteomes" id="UP000001929">
    <property type="component" value="Chromosome"/>
</dbReference>
<keyword evidence="12 19" id="KW-0812">Transmembrane</keyword>
<evidence type="ECO:0000256" key="15">
    <source>
        <dbReference type="ARBA" id="ARBA00023098"/>
    </source>
</evidence>
<evidence type="ECO:0000313" key="22">
    <source>
        <dbReference type="Proteomes" id="UP000001929"/>
    </source>
</evidence>
<dbReference type="GO" id="GO:0016024">
    <property type="term" value="P:CDP-diacylglycerol biosynthetic process"/>
    <property type="evidence" value="ECO:0007669"/>
    <property type="project" value="UniProtKB-UniPathway"/>
</dbReference>
<comment type="catalytic activity">
    <reaction evidence="1 19">
        <text>a 1,2-diacyl-sn-glycero-3-phosphate + CTP + H(+) = a CDP-1,2-diacyl-sn-glycerol + diphosphate</text>
        <dbReference type="Rhea" id="RHEA:16229"/>
        <dbReference type="ChEBI" id="CHEBI:15378"/>
        <dbReference type="ChEBI" id="CHEBI:33019"/>
        <dbReference type="ChEBI" id="CHEBI:37563"/>
        <dbReference type="ChEBI" id="CHEBI:58332"/>
        <dbReference type="ChEBI" id="CHEBI:58608"/>
        <dbReference type="EC" id="2.7.7.41"/>
    </reaction>
</comment>
<dbReference type="EC" id="2.7.7.41" evidence="7 19"/>
<dbReference type="PANTHER" id="PTHR46382:SF1">
    <property type="entry name" value="PHOSPHATIDATE CYTIDYLYLTRANSFERASE"/>
    <property type="match status" value="1"/>
</dbReference>
<evidence type="ECO:0000256" key="16">
    <source>
        <dbReference type="ARBA" id="ARBA00023136"/>
    </source>
</evidence>
<evidence type="ECO:0000256" key="7">
    <source>
        <dbReference type="ARBA" id="ARBA00012487"/>
    </source>
</evidence>
<comment type="pathway">
    <text evidence="4">Lipid metabolism.</text>
</comment>
<evidence type="ECO:0000256" key="20">
    <source>
        <dbReference type="SAM" id="Phobius"/>
    </source>
</evidence>
<feature type="transmembrane region" description="Helical" evidence="20">
    <location>
        <begin position="104"/>
        <end position="127"/>
    </location>
</feature>
<feature type="transmembrane region" description="Helical" evidence="20">
    <location>
        <begin position="172"/>
        <end position="191"/>
    </location>
</feature>
<evidence type="ECO:0000256" key="3">
    <source>
        <dbReference type="ARBA" id="ARBA00005119"/>
    </source>
</evidence>
<dbReference type="UniPathway" id="UPA00557">
    <property type="reaction ID" value="UER00614"/>
</dbReference>
<dbReference type="GO" id="GO:0005886">
    <property type="term" value="C:plasma membrane"/>
    <property type="evidence" value="ECO:0007669"/>
    <property type="project" value="UniProtKB-SubCell"/>
</dbReference>
<comment type="pathway">
    <text evidence="3 19">Phospholipid metabolism; CDP-diacylglycerol biosynthesis; CDP-diacylglycerol from sn-glycerol 3-phosphate: step 3/3.</text>
</comment>
<dbReference type="STRING" id="269796.Rru_A1591"/>
<dbReference type="EMBL" id="CP000230">
    <property type="protein sequence ID" value="ABC22391.1"/>
    <property type="molecule type" value="Genomic_DNA"/>
</dbReference>
<evidence type="ECO:0000256" key="8">
    <source>
        <dbReference type="ARBA" id="ARBA00019373"/>
    </source>
</evidence>
<dbReference type="PhylomeDB" id="Q2RU04"/>
<evidence type="ECO:0000256" key="10">
    <source>
        <dbReference type="ARBA" id="ARBA00022516"/>
    </source>
</evidence>
<evidence type="ECO:0000256" key="17">
    <source>
        <dbReference type="ARBA" id="ARBA00023209"/>
    </source>
</evidence>
<dbReference type="InterPro" id="IPR000374">
    <property type="entry name" value="PC_trans"/>
</dbReference>
<keyword evidence="13 19" id="KW-0548">Nucleotidyltransferase</keyword>
<evidence type="ECO:0000256" key="19">
    <source>
        <dbReference type="RuleBase" id="RU003938"/>
    </source>
</evidence>
<keyword evidence="10" id="KW-0444">Lipid biosynthesis</keyword>
<comment type="similarity">
    <text evidence="5">Belongs to the Bcl-2 family.</text>
</comment>
<dbReference type="PATRIC" id="fig|269796.9.peg.1665"/>
<evidence type="ECO:0000256" key="11">
    <source>
        <dbReference type="ARBA" id="ARBA00022679"/>
    </source>
</evidence>
<dbReference type="InterPro" id="IPR020726">
    <property type="entry name" value="Bcl2_BH2_motif_CS"/>
</dbReference>
<keyword evidence="15" id="KW-0443">Lipid metabolism</keyword>
<dbReference type="GO" id="GO:0004605">
    <property type="term" value="F:phosphatidate cytidylyltransferase activity"/>
    <property type="evidence" value="ECO:0007669"/>
    <property type="project" value="UniProtKB-EC"/>
</dbReference>
<reference evidence="21 22" key="1">
    <citation type="journal article" date="2011" name="Stand. Genomic Sci.">
        <title>Complete genome sequence of Rhodospirillum rubrum type strain (S1).</title>
        <authorList>
            <person name="Munk A.C."/>
            <person name="Copeland A."/>
            <person name="Lucas S."/>
            <person name="Lapidus A."/>
            <person name="Del Rio T.G."/>
            <person name="Barry K."/>
            <person name="Detter J.C."/>
            <person name="Hammon N."/>
            <person name="Israni S."/>
            <person name="Pitluck S."/>
            <person name="Brettin T."/>
            <person name="Bruce D."/>
            <person name="Han C."/>
            <person name="Tapia R."/>
            <person name="Gilna P."/>
            <person name="Schmutz J."/>
            <person name="Larimer F."/>
            <person name="Land M."/>
            <person name="Kyrpides N.C."/>
            <person name="Mavromatis K."/>
            <person name="Richardson P."/>
            <person name="Rohde M."/>
            <person name="Goker M."/>
            <person name="Klenk H.P."/>
            <person name="Zhang Y."/>
            <person name="Roberts G.P."/>
            <person name="Reslewic S."/>
            <person name="Schwartz D.C."/>
        </authorList>
    </citation>
    <scope>NUCLEOTIDE SEQUENCE [LARGE SCALE GENOMIC DNA]</scope>
    <source>
        <strain evidence="22">ATCC 11170 / ATH 1.1.1 / DSM 467 / LMG 4362 / NCIMB 8255 / S1</strain>
    </source>
</reference>
<dbReference type="eggNOG" id="COG0575">
    <property type="taxonomic scope" value="Bacteria"/>
</dbReference>